<dbReference type="PANTHER" id="PTHR42800:SF3">
    <property type="entry name" value="GLYCOSYL HYDROLASE FAMILY 32 N-TERMINAL DOMAIN-CONTAINING PROTEIN"/>
    <property type="match status" value="1"/>
</dbReference>
<dbReference type="CDD" id="cd18621">
    <property type="entry name" value="GH32_XdINV-like"/>
    <property type="match status" value="1"/>
</dbReference>
<feature type="compositionally biased region" description="Low complexity" evidence="5">
    <location>
        <begin position="46"/>
        <end position="63"/>
    </location>
</feature>
<dbReference type="PANTHER" id="PTHR42800">
    <property type="entry name" value="EXOINULINASE INUD (AFU_ORTHOLOGUE AFUA_5G00480)"/>
    <property type="match status" value="1"/>
</dbReference>
<organism evidence="9 10">
    <name type="scientific">Piedraia hortae CBS 480.64</name>
    <dbReference type="NCBI Taxonomy" id="1314780"/>
    <lineage>
        <taxon>Eukaryota</taxon>
        <taxon>Fungi</taxon>
        <taxon>Dikarya</taxon>
        <taxon>Ascomycota</taxon>
        <taxon>Pezizomycotina</taxon>
        <taxon>Dothideomycetes</taxon>
        <taxon>Dothideomycetidae</taxon>
        <taxon>Capnodiales</taxon>
        <taxon>Piedraiaceae</taxon>
        <taxon>Piedraia</taxon>
    </lineage>
</organism>
<dbReference type="InterPro" id="IPR013189">
    <property type="entry name" value="Glyco_hydro_32_C"/>
</dbReference>
<evidence type="ECO:0000256" key="2">
    <source>
        <dbReference type="ARBA" id="ARBA00022801"/>
    </source>
</evidence>
<feature type="domain" description="Glycosyl hydrolase family 32 C-terminal" evidence="8">
    <location>
        <begin position="521"/>
        <end position="657"/>
    </location>
</feature>
<evidence type="ECO:0000313" key="9">
    <source>
        <dbReference type="EMBL" id="KAF2857053.1"/>
    </source>
</evidence>
<dbReference type="GO" id="GO:0004575">
    <property type="term" value="F:sucrose alpha-glucosidase activity"/>
    <property type="evidence" value="ECO:0007669"/>
    <property type="project" value="TreeGrafter"/>
</dbReference>
<evidence type="ECO:0000256" key="4">
    <source>
        <dbReference type="RuleBase" id="RU362110"/>
    </source>
</evidence>
<sequence length="692" mass="75573">MHLIVALLSAVTAVTAVADGGWKGSPNTTYGSPDNPHHGPSEGPHRGPSGHPHPGPSGYLPRPSGYPHPGPPGGPGQECFTLTTDDVRSMGNNSLFTRWRPISHFMAPSGWMNDPSGAMYDPTRQTYHLLYQWHPNHINWGNISWGHAVSKDLITWTDVGGWRDDQALALGPAGFGSYDGLGIFTGTGQPVNVHGETDGTLLVMYTSVSQLPTGWAQKYIPFTETQSLAFSTDGGITWKQYEGNPVINTTTSLPPMNWNLTGFRDPHFQPIPALDKLLGVSEPHYYAVFGSGIKGAGPRLPMWTAPSNDLTKWTFLGALWEPAANTSLGPVLSTGSYGFNFEVSNFFTLADSQGELHYYATFGTEGANMTFHPYGHWSLWNEGKLSRRANGSLAFEPIAGGQSDSGISYALTSFLDTKNHRRVQWAWVSEDIVADSGLFSTTQQGYQGAFALPRELFVHEMDNVVDEDGSLAESKTVVLQDNGHVHTLGVKPLSDVVAAIVAKARHVFFGKQHYTSTKILQKAGDAHMRIKATFGASKGAFGLVVAASPDMKEYTTISYEPSNNTVLINRSHSSTIDGFNNGTLVSYFHPYILRKGGQTRREEIVMDVFVDGSLVEVYINDRFASMGRVYPSQLCSTGFGIYVDSGAEVDVVRSEAWLGTLNVWPERPANSSSRLLYDTPEETHNGDWWQGN</sequence>
<dbReference type="InterPro" id="IPR023296">
    <property type="entry name" value="Glyco_hydro_beta-prop_sf"/>
</dbReference>
<feature type="region of interest" description="Disordered" evidence="5">
    <location>
        <begin position="19"/>
        <end position="82"/>
    </location>
</feature>
<accession>A0A6A7BNU5</accession>
<protein>
    <submittedName>
        <fullName evidence="9">Glycoside hydrolase family 32 protein</fullName>
    </submittedName>
</protein>
<keyword evidence="2 4" id="KW-0378">Hydrolase</keyword>
<evidence type="ECO:0000313" key="10">
    <source>
        <dbReference type="Proteomes" id="UP000799421"/>
    </source>
</evidence>
<proteinExistence type="inferred from homology"/>
<comment type="similarity">
    <text evidence="1 4">Belongs to the glycosyl hydrolase 32 family.</text>
</comment>
<keyword evidence="3 4" id="KW-0326">Glycosidase</keyword>
<feature type="signal peptide" evidence="6">
    <location>
        <begin position="1"/>
        <end position="16"/>
    </location>
</feature>
<dbReference type="InterPro" id="IPR013148">
    <property type="entry name" value="Glyco_hydro_32_N"/>
</dbReference>
<dbReference type="SUPFAM" id="SSF49899">
    <property type="entry name" value="Concanavalin A-like lectins/glucanases"/>
    <property type="match status" value="1"/>
</dbReference>
<reference evidence="9" key="1">
    <citation type="journal article" date="2020" name="Stud. Mycol.">
        <title>101 Dothideomycetes genomes: a test case for predicting lifestyles and emergence of pathogens.</title>
        <authorList>
            <person name="Haridas S."/>
            <person name="Albert R."/>
            <person name="Binder M."/>
            <person name="Bloem J."/>
            <person name="Labutti K."/>
            <person name="Salamov A."/>
            <person name="Andreopoulos B."/>
            <person name="Baker S."/>
            <person name="Barry K."/>
            <person name="Bills G."/>
            <person name="Bluhm B."/>
            <person name="Cannon C."/>
            <person name="Castanera R."/>
            <person name="Culley D."/>
            <person name="Daum C."/>
            <person name="Ezra D."/>
            <person name="Gonzalez J."/>
            <person name="Henrissat B."/>
            <person name="Kuo A."/>
            <person name="Liang C."/>
            <person name="Lipzen A."/>
            <person name="Lutzoni F."/>
            <person name="Magnuson J."/>
            <person name="Mondo S."/>
            <person name="Nolan M."/>
            <person name="Ohm R."/>
            <person name="Pangilinan J."/>
            <person name="Park H.-J."/>
            <person name="Ramirez L."/>
            <person name="Alfaro M."/>
            <person name="Sun H."/>
            <person name="Tritt A."/>
            <person name="Yoshinaga Y."/>
            <person name="Zwiers L.-H."/>
            <person name="Turgeon B."/>
            <person name="Goodwin S."/>
            <person name="Spatafora J."/>
            <person name="Crous P."/>
            <person name="Grigoriev I."/>
        </authorList>
    </citation>
    <scope>NUCLEOTIDE SEQUENCE</scope>
    <source>
        <strain evidence="9">CBS 480.64</strain>
    </source>
</reference>
<feature type="compositionally biased region" description="Basic and acidic residues" evidence="5">
    <location>
        <begin position="35"/>
        <end position="45"/>
    </location>
</feature>
<feature type="chain" id="PRO_5025331778" evidence="6">
    <location>
        <begin position="17"/>
        <end position="692"/>
    </location>
</feature>
<dbReference type="Gene3D" id="2.115.10.20">
    <property type="entry name" value="Glycosyl hydrolase domain, family 43"/>
    <property type="match status" value="1"/>
</dbReference>
<evidence type="ECO:0000256" key="3">
    <source>
        <dbReference type="ARBA" id="ARBA00023295"/>
    </source>
</evidence>
<feature type="compositionally biased region" description="Pro residues" evidence="5">
    <location>
        <begin position="64"/>
        <end position="74"/>
    </location>
</feature>
<dbReference type="SMART" id="SM00640">
    <property type="entry name" value="Glyco_32"/>
    <property type="match status" value="1"/>
</dbReference>
<dbReference type="SUPFAM" id="SSF75005">
    <property type="entry name" value="Arabinanase/levansucrase/invertase"/>
    <property type="match status" value="1"/>
</dbReference>
<keyword evidence="6" id="KW-0732">Signal</keyword>
<dbReference type="InterPro" id="IPR013320">
    <property type="entry name" value="ConA-like_dom_sf"/>
</dbReference>
<dbReference type="GO" id="GO:0005737">
    <property type="term" value="C:cytoplasm"/>
    <property type="evidence" value="ECO:0007669"/>
    <property type="project" value="TreeGrafter"/>
</dbReference>
<dbReference type="OrthoDB" id="202537at2759"/>
<dbReference type="AlphaFoldDB" id="A0A6A7BNU5"/>
<name>A0A6A7BNU5_9PEZI</name>
<evidence type="ECO:0000256" key="5">
    <source>
        <dbReference type="SAM" id="MobiDB-lite"/>
    </source>
</evidence>
<evidence type="ECO:0000259" key="7">
    <source>
        <dbReference type="Pfam" id="PF00251"/>
    </source>
</evidence>
<dbReference type="Pfam" id="PF00251">
    <property type="entry name" value="Glyco_hydro_32N"/>
    <property type="match status" value="1"/>
</dbReference>
<dbReference type="Gene3D" id="2.60.120.560">
    <property type="entry name" value="Exo-inulinase, domain 1"/>
    <property type="match status" value="1"/>
</dbReference>
<dbReference type="Proteomes" id="UP000799421">
    <property type="component" value="Unassembled WGS sequence"/>
</dbReference>
<evidence type="ECO:0000259" key="8">
    <source>
        <dbReference type="Pfam" id="PF08244"/>
    </source>
</evidence>
<dbReference type="EMBL" id="MU006079">
    <property type="protein sequence ID" value="KAF2857053.1"/>
    <property type="molecule type" value="Genomic_DNA"/>
</dbReference>
<evidence type="ECO:0000256" key="1">
    <source>
        <dbReference type="ARBA" id="ARBA00009902"/>
    </source>
</evidence>
<dbReference type="InterPro" id="IPR001362">
    <property type="entry name" value="Glyco_hydro_32"/>
</dbReference>
<dbReference type="Pfam" id="PF08244">
    <property type="entry name" value="Glyco_hydro_32C"/>
    <property type="match status" value="1"/>
</dbReference>
<keyword evidence="10" id="KW-1185">Reference proteome</keyword>
<gene>
    <name evidence="9" type="ORF">K470DRAFT_261165</name>
</gene>
<dbReference type="GO" id="GO:0005987">
    <property type="term" value="P:sucrose catabolic process"/>
    <property type="evidence" value="ECO:0007669"/>
    <property type="project" value="TreeGrafter"/>
</dbReference>
<feature type="domain" description="Glycosyl hydrolase family 32 N-terminal" evidence="7">
    <location>
        <begin position="104"/>
        <end position="460"/>
    </location>
</feature>
<evidence type="ECO:0000256" key="6">
    <source>
        <dbReference type="SAM" id="SignalP"/>
    </source>
</evidence>